<dbReference type="Proteomes" id="UP001497497">
    <property type="component" value="Unassembled WGS sequence"/>
</dbReference>
<comment type="caution">
    <text evidence="2">The sequence shown here is derived from an EMBL/GenBank/DDBJ whole genome shotgun (WGS) entry which is preliminary data.</text>
</comment>
<reference evidence="2 3" key="1">
    <citation type="submission" date="2024-04" db="EMBL/GenBank/DDBJ databases">
        <authorList>
            <consortium name="Genoscope - CEA"/>
            <person name="William W."/>
        </authorList>
    </citation>
    <scope>NUCLEOTIDE SEQUENCE [LARGE SCALE GENOMIC DNA]</scope>
</reference>
<feature type="compositionally biased region" description="Basic and acidic residues" evidence="1">
    <location>
        <begin position="63"/>
        <end position="75"/>
    </location>
</feature>
<sequence>HDSTSGHNSTPGHDSTPDHDSPPAHDSTPGHDAPPDHDSTPGHDSAYDHDSAPGNDSTSGHDSTPDHDSAYDHDSAPGNDSTPTQHKWVEIVQLFHHIKSVFQQLRHHTKITHFPNSNKPFVRTFVIYSIREINQSNPDPRSPNLIPEFPCLIQAPQVYS</sequence>
<keyword evidence="3" id="KW-1185">Reference proteome</keyword>
<feature type="non-terminal residue" evidence="2">
    <location>
        <position position="1"/>
    </location>
</feature>
<organism evidence="2 3">
    <name type="scientific">Lymnaea stagnalis</name>
    <name type="common">Great pond snail</name>
    <name type="synonym">Helix stagnalis</name>
    <dbReference type="NCBI Taxonomy" id="6523"/>
    <lineage>
        <taxon>Eukaryota</taxon>
        <taxon>Metazoa</taxon>
        <taxon>Spiralia</taxon>
        <taxon>Lophotrochozoa</taxon>
        <taxon>Mollusca</taxon>
        <taxon>Gastropoda</taxon>
        <taxon>Heterobranchia</taxon>
        <taxon>Euthyneura</taxon>
        <taxon>Panpulmonata</taxon>
        <taxon>Hygrophila</taxon>
        <taxon>Lymnaeoidea</taxon>
        <taxon>Lymnaeidae</taxon>
        <taxon>Lymnaea</taxon>
    </lineage>
</organism>
<feature type="compositionally biased region" description="Polar residues" evidence="1">
    <location>
        <begin position="1"/>
        <end position="13"/>
    </location>
</feature>
<dbReference type="AlphaFoldDB" id="A0AAV2H781"/>
<protein>
    <submittedName>
        <fullName evidence="2">Uncharacterized protein</fullName>
    </submittedName>
</protein>
<gene>
    <name evidence="2" type="ORF">GSLYS_00002494001</name>
</gene>
<feature type="region of interest" description="Disordered" evidence="1">
    <location>
        <begin position="1"/>
        <end position="84"/>
    </location>
</feature>
<evidence type="ECO:0000256" key="1">
    <source>
        <dbReference type="SAM" id="MobiDB-lite"/>
    </source>
</evidence>
<accession>A0AAV2H781</accession>
<evidence type="ECO:0000313" key="3">
    <source>
        <dbReference type="Proteomes" id="UP001497497"/>
    </source>
</evidence>
<evidence type="ECO:0000313" key="2">
    <source>
        <dbReference type="EMBL" id="CAL1528324.1"/>
    </source>
</evidence>
<proteinExistence type="predicted"/>
<name>A0AAV2H781_LYMST</name>
<feature type="compositionally biased region" description="Basic and acidic residues" evidence="1">
    <location>
        <begin position="33"/>
        <end position="51"/>
    </location>
</feature>
<dbReference type="EMBL" id="CAXITT010000030">
    <property type="protein sequence ID" value="CAL1528324.1"/>
    <property type="molecule type" value="Genomic_DNA"/>
</dbReference>